<keyword evidence="3" id="KW-0012">Acyltransferase</keyword>
<evidence type="ECO:0000313" key="5">
    <source>
        <dbReference type="Proteomes" id="UP000032141"/>
    </source>
</evidence>
<proteinExistence type="inferred from homology"/>
<keyword evidence="2" id="KW-0808">Transferase</keyword>
<evidence type="ECO:0000256" key="2">
    <source>
        <dbReference type="ARBA" id="ARBA00022679"/>
    </source>
</evidence>
<reference evidence="4" key="2">
    <citation type="submission" date="2015-03" db="UniProtKB">
        <authorList>
            <consortium name="EnsemblPlants"/>
        </authorList>
    </citation>
    <scope>IDENTIFICATION</scope>
</reference>
<dbReference type="Gramene" id="Bo8g040620.1">
    <property type="protein sequence ID" value="Bo8g040620.1"/>
    <property type="gene ID" value="Bo8g040620"/>
</dbReference>
<name>A0A0D3DLY2_BRAOL</name>
<dbReference type="EnsemblPlants" id="Bo8g040620.1">
    <property type="protein sequence ID" value="Bo8g040620.1"/>
    <property type="gene ID" value="Bo8g040620"/>
</dbReference>
<sequence>MEMKPEVVGRELIKPASSSPQDLLQLSLAYVSAGPAAYVSTIFFYKTVSGESLDITSGRLKTSLSDTLSRFYPLAGRMEGDKIICNDEGAVFTEASHRFSPLGFPQKQPR</sequence>
<accession>A0A0D3DLY2</accession>
<protein>
    <submittedName>
        <fullName evidence="4">Uncharacterized protein</fullName>
    </submittedName>
</protein>
<dbReference type="Gene3D" id="3.30.559.10">
    <property type="entry name" value="Chloramphenicol acetyltransferase-like domain"/>
    <property type="match status" value="1"/>
</dbReference>
<dbReference type="PANTHER" id="PTHR31623:SF119">
    <property type="entry name" value="BAHD ACYLTRANSFERASE BIA1"/>
    <property type="match status" value="1"/>
</dbReference>
<comment type="similarity">
    <text evidence="1">Belongs to the plant acyltransferase family.</text>
</comment>
<dbReference type="PANTHER" id="PTHR31623">
    <property type="entry name" value="F21J9.9"/>
    <property type="match status" value="1"/>
</dbReference>
<dbReference type="GO" id="GO:0016746">
    <property type="term" value="F:acyltransferase activity"/>
    <property type="evidence" value="ECO:0007669"/>
    <property type="project" value="UniProtKB-KW"/>
</dbReference>
<keyword evidence="5" id="KW-1185">Reference proteome</keyword>
<dbReference type="InterPro" id="IPR023213">
    <property type="entry name" value="CAT-like_dom_sf"/>
</dbReference>
<dbReference type="Pfam" id="PF02458">
    <property type="entry name" value="Transferase"/>
    <property type="match status" value="1"/>
</dbReference>
<evidence type="ECO:0000256" key="3">
    <source>
        <dbReference type="ARBA" id="ARBA00023315"/>
    </source>
</evidence>
<evidence type="ECO:0000313" key="4">
    <source>
        <dbReference type="EnsemblPlants" id="Bo8g040620.1"/>
    </source>
</evidence>
<evidence type="ECO:0000256" key="1">
    <source>
        <dbReference type="ARBA" id="ARBA00009861"/>
    </source>
</evidence>
<dbReference type="SMR" id="A0A0D3DLY2"/>
<organism evidence="4 5">
    <name type="scientific">Brassica oleracea var. oleracea</name>
    <dbReference type="NCBI Taxonomy" id="109376"/>
    <lineage>
        <taxon>Eukaryota</taxon>
        <taxon>Viridiplantae</taxon>
        <taxon>Streptophyta</taxon>
        <taxon>Embryophyta</taxon>
        <taxon>Tracheophyta</taxon>
        <taxon>Spermatophyta</taxon>
        <taxon>Magnoliopsida</taxon>
        <taxon>eudicotyledons</taxon>
        <taxon>Gunneridae</taxon>
        <taxon>Pentapetalae</taxon>
        <taxon>rosids</taxon>
        <taxon>malvids</taxon>
        <taxon>Brassicales</taxon>
        <taxon>Brassicaceae</taxon>
        <taxon>Brassiceae</taxon>
        <taxon>Brassica</taxon>
    </lineage>
</organism>
<dbReference type="STRING" id="109376.A0A0D3DLY2"/>
<reference evidence="4 5" key="1">
    <citation type="journal article" date="2014" name="Genome Biol.">
        <title>Transcriptome and methylome profiling reveals relics of genome dominance in the mesopolyploid Brassica oleracea.</title>
        <authorList>
            <person name="Parkin I.A."/>
            <person name="Koh C."/>
            <person name="Tang H."/>
            <person name="Robinson S.J."/>
            <person name="Kagale S."/>
            <person name="Clarke W.E."/>
            <person name="Town C.D."/>
            <person name="Nixon J."/>
            <person name="Krishnakumar V."/>
            <person name="Bidwell S.L."/>
            <person name="Denoeud F."/>
            <person name="Belcram H."/>
            <person name="Links M.G."/>
            <person name="Just J."/>
            <person name="Clarke C."/>
            <person name="Bender T."/>
            <person name="Huebert T."/>
            <person name="Mason A.S."/>
            <person name="Pires J.C."/>
            <person name="Barker G."/>
            <person name="Moore J."/>
            <person name="Walley P.G."/>
            <person name="Manoli S."/>
            <person name="Batley J."/>
            <person name="Edwards D."/>
            <person name="Nelson M.N."/>
            <person name="Wang X."/>
            <person name="Paterson A.H."/>
            <person name="King G."/>
            <person name="Bancroft I."/>
            <person name="Chalhoub B."/>
            <person name="Sharpe A.G."/>
        </authorList>
    </citation>
    <scope>NUCLEOTIDE SEQUENCE</scope>
    <source>
        <strain evidence="4 5">cv. TO1000</strain>
    </source>
</reference>
<dbReference type="AlphaFoldDB" id="A0A0D3DLY2"/>
<dbReference type="Proteomes" id="UP000032141">
    <property type="component" value="Chromosome C8"/>
</dbReference>
<dbReference type="HOGENOM" id="CLU_2174533_0_0_1"/>